<proteinExistence type="predicted"/>
<sequence>MYIYVYWCSIGSHSVRSEQAINTCENCNRNVCQNHMVQRILCCECKQKETPSRKKVAQIAELHKPITRSQAPAKQGGKCADCPPGNPPINIRIEVLLEICKYFTRSDLACLQLVSQHYNNLVQSFFCSTGPFHLFKDSLLFDPNISEEQPWMFCTGEPEYLKFIRIKTTSLNLTTKPPIELVVAVLSPLKHIWLGKGLVIYWPDIFAKVSMEEDEDTLRLPGIFTNFLTGCANFRFMAAHLPNSILSPTSDLFKCPSIELYTHAEKFNLPIDDIVDWLFAAQVEDGGKNLLIYVLHMLRPEYEKMLVDRIKKRYLKQVDKRMGAFTFSLQDSSPMTEVKKDSLKKPGADYLIEFCYENHIGAQEKVLYIKAVKNV</sequence>
<name>A0A915EI76_9BILA</name>
<dbReference type="AlphaFoldDB" id="A0A915EI76"/>
<dbReference type="CDD" id="cd09917">
    <property type="entry name" value="F-box_SF"/>
    <property type="match status" value="1"/>
</dbReference>
<dbReference type="WBParaSite" id="jg627">
    <property type="protein sequence ID" value="jg627"/>
    <property type="gene ID" value="jg627"/>
</dbReference>
<accession>A0A915EI76</accession>
<protein>
    <submittedName>
        <fullName evidence="2">F-box domain-containing protein</fullName>
    </submittedName>
</protein>
<dbReference type="Proteomes" id="UP000887574">
    <property type="component" value="Unplaced"/>
</dbReference>
<reference evidence="2" key="1">
    <citation type="submission" date="2022-11" db="UniProtKB">
        <authorList>
            <consortium name="WormBaseParasite"/>
        </authorList>
    </citation>
    <scope>IDENTIFICATION</scope>
</reference>
<evidence type="ECO:0000313" key="2">
    <source>
        <dbReference type="WBParaSite" id="jg627"/>
    </source>
</evidence>
<keyword evidence="1" id="KW-1185">Reference proteome</keyword>
<organism evidence="1 2">
    <name type="scientific">Ditylenchus dipsaci</name>
    <dbReference type="NCBI Taxonomy" id="166011"/>
    <lineage>
        <taxon>Eukaryota</taxon>
        <taxon>Metazoa</taxon>
        <taxon>Ecdysozoa</taxon>
        <taxon>Nematoda</taxon>
        <taxon>Chromadorea</taxon>
        <taxon>Rhabditida</taxon>
        <taxon>Tylenchina</taxon>
        <taxon>Tylenchomorpha</taxon>
        <taxon>Sphaerularioidea</taxon>
        <taxon>Anguinidae</taxon>
        <taxon>Anguininae</taxon>
        <taxon>Ditylenchus</taxon>
    </lineage>
</organism>
<evidence type="ECO:0000313" key="1">
    <source>
        <dbReference type="Proteomes" id="UP000887574"/>
    </source>
</evidence>